<proteinExistence type="predicted"/>
<feature type="compositionally biased region" description="Low complexity" evidence="1">
    <location>
        <begin position="14"/>
        <end position="30"/>
    </location>
</feature>
<dbReference type="InterPro" id="IPR049203">
    <property type="entry name" value="DUF6818"/>
</dbReference>
<accession>A0A9K3K9M0</accession>
<dbReference type="Proteomes" id="UP000693970">
    <property type="component" value="Unassembled WGS sequence"/>
</dbReference>
<gene>
    <name evidence="6" type="ORF">IV203_008516</name>
    <name evidence="4" type="ORF">IV203_017682</name>
    <name evidence="3" type="ORF">IV203_020513</name>
    <name evidence="7" type="ORF">IV203_025834</name>
    <name evidence="5" type="ORF">IV203_032360</name>
</gene>
<dbReference type="Pfam" id="PF20681">
    <property type="entry name" value="DUF6818"/>
    <property type="match status" value="1"/>
</dbReference>
<name>A0A9K3K9M0_9STRA</name>
<feature type="compositionally biased region" description="Low complexity" evidence="1">
    <location>
        <begin position="183"/>
        <end position="193"/>
    </location>
</feature>
<organism evidence="4 8">
    <name type="scientific">Nitzschia inconspicua</name>
    <dbReference type="NCBI Taxonomy" id="303405"/>
    <lineage>
        <taxon>Eukaryota</taxon>
        <taxon>Sar</taxon>
        <taxon>Stramenopiles</taxon>
        <taxon>Ochrophyta</taxon>
        <taxon>Bacillariophyta</taxon>
        <taxon>Bacillariophyceae</taxon>
        <taxon>Bacillariophycidae</taxon>
        <taxon>Bacillariales</taxon>
        <taxon>Bacillariaceae</taxon>
        <taxon>Nitzschia</taxon>
    </lineage>
</organism>
<evidence type="ECO:0000256" key="1">
    <source>
        <dbReference type="SAM" id="MobiDB-lite"/>
    </source>
</evidence>
<comment type="caution">
    <text evidence="4">The sequence shown here is derived from an EMBL/GenBank/DDBJ whole genome shotgun (WGS) entry which is preliminary data.</text>
</comment>
<keyword evidence="8" id="KW-1185">Reference proteome</keyword>
<evidence type="ECO:0000313" key="7">
    <source>
        <dbReference type="EMBL" id="KAG7362168.1"/>
    </source>
</evidence>
<feature type="region of interest" description="Disordered" evidence="1">
    <location>
        <begin position="215"/>
        <end position="262"/>
    </location>
</feature>
<evidence type="ECO:0000313" key="5">
    <source>
        <dbReference type="EMBL" id="KAG7344829.1"/>
    </source>
</evidence>
<protein>
    <recommendedName>
        <fullName evidence="2">DUF6818 domain-containing protein</fullName>
    </recommendedName>
</protein>
<feature type="domain" description="DUF6818" evidence="2">
    <location>
        <begin position="70"/>
        <end position="139"/>
    </location>
</feature>
<evidence type="ECO:0000313" key="8">
    <source>
        <dbReference type="Proteomes" id="UP000693970"/>
    </source>
</evidence>
<dbReference type="EMBL" id="JAGRRH010000041">
    <property type="protein sequence ID" value="KAG7339105.1"/>
    <property type="molecule type" value="Genomic_DNA"/>
</dbReference>
<evidence type="ECO:0000313" key="6">
    <source>
        <dbReference type="EMBL" id="KAG7352468.1"/>
    </source>
</evidence>
<dbReference type="EMBL" id="JAGRRH010000022">
    <property type="protein sequence ID" value="KAG7344829.1"/>
    <property type="molecule type" value="Genomic_DNA"/>
</dbReference>
<dbReference type="OrthoDB" id="164467at2759"/>
<dbReference type="PANTHER" id="PTHR34409">
    <property type="entry name" value="SET DOMAIN-CONTAINING PROTEIN"/>
    <property type="match status" value="1"/>
</dbReference>
<dbReference type="AlphaFoldDB" id="A0A9K3K9M0"/>
<sequence length="285" mass="33235">MDETASTSDPLVVRAEASASPAATPSPLARARGRERPGPGRGSSKSFTMQEKLFLLSNMQAIVPIDGYDWDTVLEMHNERYASCERDVNKLRRKFTSLYRTKIPSGDPHMPEDVRLAKYVRRLISEKNIVTAANEGMEEMNESDNDEGEAVTGEFARPDTSDMEEQRPTTGSNAEQGPTVVIASARRTPRRSTAAYNDLMQAYYSNLELDRRRYDEDRQRREEEEVRRREEDHRRCEEERQRREEERQRYEEERRRREEDRTDFREFLRSVGDLAKAYIQSKTNP</sequence>
<evidence type="ECO:0000259" key="2">
    <source>
        <dbReference type="Pfam" id="PF20681"/>
    </source>
</evidence>
<dbReference type="PANTHER" id="PTHR34409:SF1">
    <property type="entry name" value="MYB-LIKE DOMAIN-CONTAINING PROTEIN"/>
    <property type="match status" value="1"/>
</dbReference>
<evidence type="ECO:0000313" key="4">
    <source>
        <dbReference type="EMBL" id="KAG7339105.1"/>
    </source>
</evidence>
<dbReference type="EMBL" id="JAGRRH010000017">
    <property type="protein sequence ID" value="KAG7352468.1"/>
    <property type="molecule type" value="Genomic_DNA"/>
</dbReference>
<feature type="region of interest" description="Disordered" evidence="1">
    <location>
        <begin position="138"/>
        <end position="193"/>
    </location>
</feature>
<dbReference type="EMBL" id="JAGRRH010000012">
    <property type="protein sequence ID" value="KAG7362168.1"/>
    <property type="molecule type" value="Genomic_DNA"/>
</dbReference>
<feature type="compositionally biased region" description="Acidic residues" evidence="1">
    <location>
        <begin position="138"/>
        <end position="149"/>
    </location>
</feature>
<evidence type="ECO:0000313" key="3">
    <source>
        <dbReference type="EMBL" id="KAG7336805.1"/>
    </source>
</evidence>
<reference evidence="4" key="1">
    <citation type="journal article" date="2021" name="Sci. Rep.">
        <title>Diploid genomic architecture of Nitzschia inconspicua, an elite biomass production diatom.</title>
        <authorList>
            <person name="Oliver A."/>
            <person name="Podell S."/>
            <person name="Pinowska A."/>
            <person name="Traller J.C."/>
            <person name="Smith S.R."/>
            <person name="McClure R."/>
            <person name="Beliaev A."/>
            <person name="Bohutskyi P."/>
            <person name="Hill E.A."/>
            <person name="Rabines A."/>
            <person name="Zheng H."/>
            <person name="Allen L.Z."/>
            <person name="Kuo A."/>
            <person name="Grigoriev I.V."/>
            <person name="Allen A.E."/>
            <person name="Hazlebeck D."/>
            <person name="Allen E.E."/>
        </authorList>
    </citation>
    <scope>NUCLEOTIDE SEQUENCE</scope>
    <source>
        <strain evidence="4">Hildebrandi</strain>
    </source>
</reference>
<feature type="compositionally biased region" description="Basic and acidic residues" evidence="1">
    <location>
        <begin position="156"/>
        <end position="167"/>
    </location>
</feature>
<reference evidence="4" key="2">
    <citation type="submission" date="2021-04" db="EMBL/GenBank/DDBJ databases">
        <authorList>
            <person name="Podell S."/>
        </authorList>
    </citation>
    <scope>NUCLEOTIDE SEQUENCE</scope>
    <source>
        <strain evidence="4">Hildebrandi</strain>
    </source>
</reference>
<dbReference type="EMBL" id="JAGRRH010000107">
    <property type="protein sequence ID" value="KAG7336805.1"/>
    <property type="molecule type" value="Genomic_DNA"/>
</dbReference>
<feature type="region of interest" description="Disordered" evidence="1">
    <location>
        <begin position="1"/>
        <end position="46"/>
    </location>
</feature>